<dbReference type="GO" id="GO:0005886">
    <property type="term" value="C:plasma membrane"/>
    <property type="evidence" value="ECO:0007669"/>
    <property type="project" value="TreeGrafter"/>
</dbReference>
<dbReference type="SUPFAM" id="SSF53448">
    <property type="entry name" value="Nucleotide-diphospho-sugar transferases"/>
    <property type="match status" value="1"/>
</dbReference>
<feature type="transmembrane region" description="Helical" evidence="8">
    <location>
        <begin position="485"/>
        <end position="506"/>
    </location>
</feature>
<dbReference type="Proteomes" id="UP000244225">
    <property type="component" value="Unassembled WGS sequence"/>
</dbReference>
<feature type="transmembrane region" description="Helical" evidence="8">
    <location>
        <begin position="380"/>
        <end position="398"/>
    </location>
</feature>
<dbReference type="OrthoDB" id="9802773at2"/>
<keyword evidence="2" id="KW-0328">Glycosyltransferase</keyword>
<feature type="compositionally biased region" description="Polar residues" evidence="7">
    <location>
        <begin position="583"/>
        <end position="592"/>
    </location>
</feature>
<keyword evidence="5 8" id="KW-1133">Transmembrane helix</keyword>
<sequence>MRHFFSASHTTTYTEIQENNPEQAQLRRDVRTIRFMIWMGLLTMALFLYWFIDEDHIGYEPLYWLLTTALTFKLLRTLHEWYHYYAVSIPEKPELRTKYTVDILTTYCPGEPHSMVINTLEAIQNIRYPHTTYLCDEGNDPVLKAECARLGVVHVTRTEKINAKAGNINNALKQATGDICLILDPDHIPEPEFLDEVLPYFEDPEVGFVQVVQGYYNQKESLVAYGAAEQTYSFYGPMMMGMNSYGTVQAIGANCTFRRKALDSIGGHAAGLAEDMHTAMQLHAKGWKSKYVPKMLSRGLVPGTLAAYYKQQIKWARGTFELLFMVYPKLFRHFTTRQKIHYFTLPLYYLFGVFNLIDFLIPVLALVLVEFPWYVSLGEFVVMFAPFFCISICIRQFAQRWYLEKNEKGFHLFGGILRTGTWWIFLLGFVYSILRVKVPYIPTPKDDKPKNNYLLSLPNFLVIIASFWAIAYSQLEYGHLYDNPYVQMMALFTLTNVAILGSIVVIGQERFMEWVRHYLLHARLLQPLFMPLRYAIWRTRHGFYDGIRYAAVLVVMVATVVSVSFIFGKDELLRYWSERSVEASPTSETAAQALTPPKPLSQKPVN</sequence>
<evidence type="ECO:0000256" key="1">
    <source>
        <dbReference type="ARBA" id="ARBA00004141"/>
    </source>
</evidence>
<dbReference type="GO" id="GO:0016758">
    <property type="term" value="F:hexosyltransferase activity"/>
    <property type="evidence" value="ECO:0007669"/>
    <property type="project" value="TreeGrafter"/>
</dbReference>
<dbReference type="RefSeq" id="WP_108210783.1">
    <property type="nucleotide sequence ID" value="NZ_QBKI01000002.1"/>
</dbReference>
<feature type="transmembrane region" description="Helical" evidence="8">
    <location>
        <begin position="549"/>
        <end position="567"/>
    </location>
</feature>
<keyword evidence="10" id="KW-1185">Reference proteome</keyword>
<feature type="region of interest" description="Disordered" evidence="7">
    <location>
        <begin position="583"/>
        <end position="606"/>
    </location>
</feature>
<protein>
    <submittedName>
        <fullName evidence="9">Cellulose synthase (UDP-forming)</fullName>
    </submittedName>
</protein>
<reference evidence="9 10" key="1">
    <citation type="submission" date="2018-04" db="EMBL/GenBank/DDBJ databases">
        <title>Genomic Encyclopedia of Archaeal and Bacterial Type Strains, Phase II (KMG-II): from individual species to whole genera.</title>
        <authorList>
            <person name="Goeker M."/>
        </authorList>
    </citation>
    <scope>NUCLEOTIDE SEQUENCE [LARGE SCALE GENOMIC DNA]</scope>
    <source>
        <strain evidence="9 10">DSM 100162</strain>
    </source>
</reference>
<evidence type="ECO:0000313" key="9">
    <source>
        <dbReference type="EMBL" id="PTX21405.1"/>
    </source>
</evidence>
<dbReference type="CDD" id="cd06421">
    <property type="entry name" value="CESA_CelA_like"/>
    <property type="match status" value="1"/>
</dbReference>
<keyword evidence="6 8" id="KW-0472">Membrane</keyword>
<evidence type="ECO:0000256" key="2">
    <source>
        <dbReference type="ARBA" id="ARBA00022676"/>
    </source>
</evidence>
<comment type="caution">
    <text evidence="9">The sequence shown here is derived from an EMBL/GenBank/DDBJ whole genome shotgun (WGS) entry which is preliminary data.</text>
</comment>
<dbReference type="PANTHER" id="PTHR43867:SF2">
    <property type="entry name" value="CELLULOSE SYNTHASE CATALYTIC SUBUNIT A [UDP-FORMING]"/>
    <property type="match status" value="1"/>
</dbReference>
<evidence type="ECO:0000256" key="6">
    <source>
        <dbReference type="ARBA" id="ARBA00023136"/>
    </source>
</evidence>
<dbReference type="InterPro" id="IPR029044">
    <property type="entry name" value="Nucleotide-diphossugar_trans"/>
</dbReference>
<evidence type="ECO:0000256" key="4">
    <source>
        <dbReference type="ARBA" id="ARBA00022692"/>
    </source>
</evidence>
<dbReference type="EMBL" id="QBKI01000002">
    <property type="protein sequence ID" value="PTX21405.1"/>
    <property type="molecule type" value="Genomic_DNA"/>
</dbReference>
<feature type="transmembrane region" description="Helical" evidence="8">
    <location>
        <begin position="347"/>
        <end position="368"/>
    </location>
</feature>
<dbReference type="Gene3D" id="3.90.550.10">
    <property type="entry name" value="Spore Coat Polysaccharide Biosynthesis Protein SpsA, Chain A"/>
    <property type="match status" value="1"/>
</dbReference>
<evidence type="ECO:0000313" key="10">
    <source>
        <dbReference type="Proteomes" id="UP000244225"/>
    </source>
</evidence>
<evidence type="ECO:0000256" key="3">
    <source>
        <dbReference type="ARBA" id="ARBA00022679"/>
    </source>
</evidence>
<evidence type="ECO:0000256" key="5">
    <source>
        <dbReference type="ARBA" id="ARBA00022989"/>
    </source>
</evidence>
<name>A0A2T5YQ15_9BACT</name>
<organism evidence="9 10">
    <name type="scientific">Pontibacter mucosus</name>
    <dbReference type="NCBI Taxonomy" id="1649266"/>
    <lineage>
        <taxon>Bacteria</taxon>
        <taxon>Pseudomonadati</taxon>
        <taxon>Bacteroidota</taxon>
        <taxon>Cytophagia</taxon>
        <taxon>Cytophagales</taxon>
        <taxon>Hymenobacteraceae</taxon>
        <taxon>Pontibacter</taxon>
    </lineage>
</organism>
<evidence type="ECO:0000256" key="7">
    <source>
        <dbReference type="SAM" id="MobiDB-lite"/>
    </source>
</evidence>
<comment type="subcellular location">
    <subcellularLocation>
        <location evidence="1">Membrane</location>
        <topology evidence="1">Multi-pass membrane protein</topology>
    </subcellularLocation>
</comment>
<dbReference type="PANTHER" id="PTHR43867">
    <property type="entry name" value="CELLULOSE SYNTHASE CATALYTIC SUBUNIT A [UDP-FORMING]"/>
    <property type="match status" value="1"/>
</dbReference>
<feature type="transmembrane region" description="Helical" evidence="8">
    <location>
        <begin position="410"/>
        <end position="433"/>
    </location>
</feature>
<proteinExistence type="predicted"/>
<gene>
    <name evidence="9" type="ORF">C8N40_102381</name>
</gene>
<accession>A0A2T5YQ15</accession>
<feature type="transmembrane region" description="Helical" evidence="8">
    <location>
        <begin position="35"/>
        <end position="52"/>
    </location>
</feature>
<dbReference type="AlphaFoldDB" id="A0A2T5YQ15"/>
<feature type="transmembrane region" description="Helical" evidence="8">
    <location>
        <begin position="453"/>
        <end position="473"/>
    </location>
</feature>
<dbReference type="InterPro" id="IPR050321">
    <property type="entry name" value="Glycosyltr_2/OpgH_subfam"/>
</dbReference>
<keyword evidence="3" id="KW-0808">Transferase</keyword>
<dbReference type="Pfam" id="PF13641">
    <property type="entry name" value="Glyco_tranf_2_3"/>
    <property type="match status" value="1"/>
</dbReference>
<evidence type="ECO:0000256" key="8">
    <source>
        <dbReference type="SAM" id="Phobius"/>
    </source>
</evidence>
<keyword evidence="4 8" id="KW-0812">Transmembrane</keyword>